<feature type="coiled-coil region" evidence="4">
    <location>
        <begin position="78"/>
        <end position="233"/>
    </location>
</feature>
<dbReference type="SMART" id="SM00184">
    <property type="entry name" value="RING"/>
    <property type="match status" value="1"/>
</dbReference>
<keyword evidence="4" id="KW-0175">Coiled coil</keyword>
<dbReference type="InterPro" id="IPR013083">
    <property type="entry name" value="Znf_RING/FYVE/PHD"/>
</dbReference>
<evidence type="ECO:0000256" key="3">
    <source>
        <dbReference type="PROSITE-ProRule" id="PRU00175"/>
    </source>
</evidence>
<reference evidence="7 8" key="1">
    <citation type="submission" date="2024-05" db="EMBL/GenBank/DDBJ databases">
        <title>Genetic variation in Jamaican populations of the coffee berry borer (Hypothenemus hampei).</title>
        <authorList>
            <person name="Errbii M."/>
            <person name="Myrie A."/>
        </authorList>
    </citation>
    <scope>NUCLEOTIDE SEQUENCE [LARGE SCALE GENOMIC DNA]</scope>
    <source>
        <strain evidence="7">JA-Hopewell-2020-01-JO</strain>
        <tissue evidence="7">Whole body</tissue>
    </source>
</reference>
<accession>A0ABD1F4L6</accession>
<dbReference type="SUPFAM" id="SSF57850">
    <property type="entry name" value="RING/U-box"/>
    <property type="match status" value="1"/>
</dbReference>
<dbReference type="Pfam" id="PF13639">
    <property type="entry name" value="zf-RING_2"/>
    <property type="match status" value="1"/>
</dbReference>
<keyword evidence="8" id="KW-1185">Reference proteome</keyword>
<sequence>MNICCVICSDLFTPNSDMYSTPCGHIFHYTCLSHWLENSKTCPQCRAKVYSKSLVRLYINISQILNTNSSVTELQYKLDNAEFNIKLKDKEMKSLANKNTELETQNSSLRTLIKDMQLEESKQASRLLEYKDQLKKYKEQVQGCDKLKNDIRKFKNDIRNLENMQIALKGTQQQVADIVRNENNIENLAVLVSILKNTLAQTETKKNKLVHEVGNLKQEMSEQKRSYEDLTVKYEDIRMQFENLKHSYEVEIKFLKDKFVQLKTKINDDSINNSIRRITEESPVNYHRTPVLVESKNHVIELLDTSSDSPLVTSLTETNPDLTTTSQSSRRLNNVIQETTNDSPLPASSMGLFGIQRAKRLANSKNSQYSIFKTSGCMEKSNNLVKTVSDGKNSMVMYNGLGGSSKEDIFPTPGQKRSKPRKMDSRKMRKLSAAAGKVATSLNFK</sequence>
<dbReference type="PROSITE" id="PS50089">
    <property type="entry name" value="ZF_RING_2"/>
    <property type="match status" value="1"/>
</dbReference>
<evidence type="ECO:0000259" key="6">
    <source>
        <dbReference type="PROSITE" id="PS50089"/>
    </source>
</evidence>
<gene>
    <name evidence="7" type="ORF">ABEB36_002118</name>
</gene>
<evidence type="ECO:0000256" key="4">
    <source>
        <dbReference type="SAM" id="Coils"/>
    </source>
</evidence>
<evidence type="ECO:0000313" key="7">
    <source>
        <dbReference type="EMBL" id="KAL1512537.1"/>
    </source>
</evidence>
<dbReference type="Gene3D" id="3.30.40.10">
    <property type="entry name" value="Zinc/RING finger domain, C3HC4 (zinc finger)"/>
    <property type="match status" value="1"/>
</dbReference>
<dbReference type="PANTHER" id="PTHR46569">
    <property type="entry name" value="E3 UBIQUITIN-PROTEIN LIGASE TRAIP"/>
    <property type="match status" value="1"/>
</dbReference>
<protein>
    <recommendedName>
        <fullName evidence="6">RING-type domain-containing protein</fullName>
    </recommendedName>
</protein>
<evidence type="ECO:0000256" key="2">
    <source>
        <dbReference type="ARBA" id="ARBA00022833"/>
    </source>
</evidence>
<dbReference type="EMBL" id="JBDJPC010000002">
    <property type="protein sequence ID" value="KAL1512537.1"/>
    <property type="molecule type" value="Genomic_DNA"/>
</dbReference>
<dbReference type="Proteomes" id="UP001566132">
    <property type="component" value="Unassembled WGS sequence"/>
</dbReference>
<feature type="domain" description="RING-type" evidence="6">
    <location>
        <begin position="5"/>
        <end position="46"/>
    </location>
</feature>
<evidence type="ECO:0000313" key="8">
    <source>
        <dbReference type="Proteomes" id="UP001566132"/>
    </source>
</evidence>
<keyword evidence="2" id="KW-0862">Zinc</keyword>
<organism evidence="7 8">
    <name type="scientific">Hypothenemus hampei</name>
    <name type="common">Coffee berry borer</name>
    <dbReference type="NCBI Taxonomy" id="57062"/>
    <lineage>
        <taxon>Eukaryota</taxon>
        <taxon>Metazoa</taxon>
        <taxon>Ecdysozoa</taxon>
        <taxon>Arthropoda</taxon>
        <taxon>Hexapoda</taxon>
        <taxon>Insecta</taxon>
        <taxon>Pterygota</taxon>
        <taxon>Neoptera</taxon>
        <taxon>Endopterygota</taxon>
        <taxon>Coleoptera</taxon>
        <taxon>Polyphaga</taxon>
        <taxon>Cucujiformia</taxon>
        <taxon>Curculionidae</taxon>
        <taxon>Scolytinae</taxon>
        <taxon>Hypothenemus</taxon>
    </lineage>
</organism>
<dbReference type="AlphaFoldDB" id="A0ABD1F4L6"/>
<dbReference type="InterPro" id="IPR001841">
    <property type="entry name" value="Znf_RING"/>
</dbReference>
<feature type="region of interest" description="Disordered" evidence="5">
    <location>
        <begin position="404"/>
        <end position="445"/>
    </location>
</feature>
<keyword evidence="1 3" id="KW-0479">Metal-binding</keyword>
<comment type="caution">
    <text evidence="7">The sequence shown here is derived from an EMBL/GenBank/DDBJ whole genome shotgun (WGS) entry which is preliminary data.</text>
</comment>
<keyword evidence="1 3" id="KW-0863">Zinc-finger</keyword>
<dbReference type="InterPro" id="IPR052639">
    <property type="entry name" value="TRAIP_ubiq-protein_ligase"/>
</dbReference>
<dbReference type="GO" id="GO:0008270">
    <property type="term" value="F:zinc ion binding"/>
    <property type="evidence" value="ECO:0007669"/>
    <property type="project" value="UniProtKB-KW"/>
</dbReference>
<evidence type="ECO:0000256" key="5">
    <source>
        <dbReference type="SAM" id="MobiDB-lite"/>
    </source>
</evidence>
<dbReference type="PANTHER" id="PTHR46569:SF1">
    <property type="entry name" value="E3 UBIQUITIN-PROTEIN LIGASE RFWD3-RELATED"/>
    <property type="match status" value="1"/>
</dbReference>
<name>A0ABD1F4L6_HYPHA</name>
<evidence type="ECO:0000256" key="1">
    <source>
        <dbReference type="ARBA" id="ARBA00022771"/>
    </source>
</evidence>
<proteinExistence type="predicted"/>